<reference evidence="8" key="1">
    <citation type="submission" date="2020-04" db="EMBL/GenBank/DDBJ databases">
        <authorList>
            <person name="Neveu A P."/>
        </authorList>
    </citation>
    <scope>NUCLEOTIDE SEQUENCE</scope>
    <source>
        <tissue evidence="8">Whole embryo</tissue>
    </source>
</reference>
<keyword evidence="3 6" id="KW-1133">Transmembrane helix</keyword>
<dbReference type="SUPFAM" id="SSF103473">
    <property type="entry name" value="MFS general substrate transporter"/>
    <property type="match status" value="1"/>
</dbReference>
<protein>
    <submittedName>
        <fullName evidence="8">Organic cation transporter protein-like</fullName>
    </submittedName>
</protein>
<feature type="transmembrane region" description="Helical" evidence="6">
    <location>
        <begin position="189"/>
        <end position="210"/>
    </location>
</feature>
<organism evidence="8">
    <name type="scientific">Phallusia mammillata</name>
    <dbReference type="NCBI Taxonomy" id="59560"/>
    <lineage>
        <taxon>Eukaryota</taxon>
        <taxon>Metazoa</taxon>
        <taxon>Chordata</taxon>
        <taxon>Tunicata</taxon>
        <taxon>Ascidiacea</taxon>
        <taxon>Phlebobranchia</taxon>
        <taxon>Ascidiidae</taxon>
        <taxon>Phallusia</taxon>
    </lineage>
</organism>
<keyword evidence="4 6" id="KW-0472">Membrane</keyword>
<evidence type="ECO:0000259" key="7">
    <source>
        <dbReference type="PROSITE" id="PS50850"/>
    </source>
</evidence>
<feature type="transmembrane region" description="Helical" evidence="6">
    <location>
        <begin position="131"/>
        <end position="151"/>
    </location>
</feature>
<proteinExistence type="evidence at transcript level"/>
<name>A0A6F9DT10_9ASCI</name>
<dbReference type="InterPro" id="IPR020846">
    <property type="entry name" value="MFS_dom"/>
</dbReference>
<feature type="region of interest" description="Disordered" evidence="5">
    <location>
        <begin position="547"/>
        <end position="578"/>
    </location>
</feature>
<feature type="transmembrane region" description="Helical" evidence="6">
    <location>
        <begin position="222"/>
        <end position="243"/>
    </location>
</feature>
<feature type="transmembrane region" description="Helical" evidence="6">
    <location>
        <begin position="249"/>
        <end position="267"/>
    </location>
</feature>
<accession>A0A6F9DT10</accession>
<dbReference type="PROSITE" id="PS50850">
    <property type="entry name" value="MFS"/>
    <property type="match status" value="1"/>
</dbReference>
<evidence type="ECO:0000256" key="2">
    <source>
        <dbReference type="ARBA" id="ARBA00022692"/>
    </source>
</evidence>
<keyword evidence="2 6" id="KW-0812">Transmembrane</keyword>
<feature type="transmembrane region" description="Helical" evidence="6">
    <location>
        <begin position="496"/>
        <end position="512"/>
    </location>
</feature>
<evidence type="ECO:0000256" key="1">
    <source>
        <dbReference type="ARBA" id="ARBA00004141"/>
    </source>
</evidence>
<dbReference type="EMBL" id="LR790288">
    <property type="protein sequence ID" value="CAB3266150.1"/>
    <property type="molecule type" value="mRNA"/>
</dbReference>
<feature type="transmembrane region" description="Helical" evidence="6">
    <location>
        <begin position="163"/>
        <end position="183"/>
    </location>
</feature>
<feature type="domain" description="Major facilitator superfamily (MFS) profile" evidence="7">
    <location>
        <begin position="91"/>
        <end position="517"/>
    </location>
</feature>
<evidence type="ECO:0000313" key="8">
    <source>
        <dbReference type="EMBL" id="CAB3266150.1"/>
    </source>
</evidence>
<dbReference type="AlphaFoldDB" id="A0A6F9DT10"/>
<gene>
    <name evidence="8" type="primary">Slc22a21-006</name>
</gene>
<feature type="transmembrane region" description="Helical" evidence="6">
    <location>
        <begin position="403"/>
        <end position="421"/>
    </location>
</feature>
<comment type="subcellular location">
    <subcellularLocation>
        <location evidence="1">Membrane</location>
        <topology evidence="1">Multi-pass membrane protein</topology>
    </subcellularLocation>
</comment>
<dbReference type="PANTHER" id="PTHR24064">
    <property type="entry name" value="SOLUTE CARRIER FAMILY 22 MEMBER"/>
    <property type="match status" value="1"/>
</dbReference>
<dbReference type="InterPro" id="IPR036259">
    <property type="entry name" value="MFS_trans_sf"/>
</dbReference>
<evidence type="ECO:0000256" key="3">
    <source>
        <dbReference type="ARBA" id="ARBA00022989"/>
    </source>
</evidence>
<evidence type="ECO:0000256" key="5">
    <source>
        <dbReference type="SAM" id="MobiDB-lite"/>
    </source>
</evidence>
<evidence type="ECO:0000256" key="6">
    <source>
        <dbReference type="SAM" id="Phobius"/>
    </source>
</evidence>
<dbReference type="GO" id="GO:0022857">
    <property type="term" value="F:transmembrane transporter activity"/>
    <property type="evidence" value="ECO:0007669"/>
    <property type="project" value="InterPro"/>
</dbReference>
<evidence type="ECO:0000256" key="4">
    <source>
        <dbReference type="ARBA" id="ARBA00023136"/>
    </source>
</evidence>
<dbReference type="CDD" id="cd17317">
    <property type="entry name" value="MFS_SLC22"/>
    <property type="match status" value="1"/>
</dbReference>
<sequence>MHSHVIAYGVLMFVKLLRKNTTKKSSDQSQIYSNLFCSIQLLWLCQVPPIDNSTVYPNLTESDILNYTTPYDGSYQYCYKYGYDYNTCDGTLSCANQSANSIQCDQGYWYDRSIFTETVITEFNLVCQRSYLIPLSTSMYYVGMLVGSFLFGNVADRYGRKPTFIVTTILAIGCYFGTTFSISVEMYSVFRALLAAFRYGGTIATFVYIMEIVGAKYRTMFGMIYHITYVWGFMVLSGLAYVWRDWHELMFVISVLSVPVLFVAIAVPESPRWLFAMEREKQGMKVTNIYAKLNGVKLTDEDWNEARKAGEEKLNELSQLESGKKYSFLDLFKTPGIRLTTFKVMFSWFVNSFVYYGISLNAGSLAGDIFVNNTLNGVFEFASYVFCWLTLDRIGRRRLLSGMYFVSGVGLLASVIVNEYAGDNQSLITLGVVFAFIAKFGISGAFGCIYNFTSELYPTVVRSTGMGNGSVASRIGGISAPYVISLQNIITWLPNSLFGSFAVIAGVVALSYPETNGKPIMETIEQAEIFYKTGEVVNLSELANNAKKENDSQPVSENGAVDLGELSSNSSKEKELPVDSLGCDNLGFNQQETVTSVQF</sequence>
<dbReference type="GO" id="GO:0016020">
    <property type="term" value="C:membrane"/>
    <property type="evidence" value="ECO:0007669"/>
    <property type="project" value="UniProtKB-SubCell"/>
</dbReference>
<dbReference type="InterPro" id="IPR005828">
    <property type="entry name" value="MFS_sugar_transport-like"/>
</dbReference>
<dbReference type="Gene3D" id="1.20.1250.20">
    <property type="entry name" value="MFS general substrate transporter like domains"/>
    <property type="match status" value="1"/>
</dbReference>
<dbReference type="Pfam" id="PF00083">
    <property type="entry name" value="Sugar_tr"/>
    <property type="match status" value="1"/>
</dbReference>
<feature type="transmembrane region" description="Helical" evidence="6">
    <location>
        <begin position="427"/>
        <end position="450"/>
    </location>
</feature>